<dbReference type="Proteomes" id="UP001432027">
    <property type="component" value="Unassembled WGS sequence"/>
</dbReference>
<dbReference type="AlphaFoldDB" id="A0AAV5TDG1"/>
<accession>A0AAV5TDG1</accession>
<protein>
    <submittedName>
        <fullName evidence="1">Uncharacterized protein</fullName>
    </submittedName>
</protein>
<name>A0AAV5TDG1_9BILA</name>
<proteinExistence type="predicted"/>
<evidence type="ECO:0000313" key="1">
    <source>
        <dbReference type="EMBL" id="GMS90808.1"/>
    </source>
</evidence>
<comment type="caution">
    <text evidence="1">The sequence shown here is derived from an EMBL/GenBank/DDBJ whole genome shotgun (WGS) entry which is preliminary data.</text>
</comment>
<evidence type="ECO:0000313" key="2">
    <source>
        <dbReference type="Proteomes" id="UP001432027"/>
    </source>
</evidence>
<gene>
    <name evidence="1" type="ORF">PENTCL1PPCAC_12983</name>
</gene>
<dbReference type="EMBL" id="BTSX01000003">
    <property type="protein sequence ID" value="GMS90808.1"/>
    <property type="molecule type" value="Genomic_DNA"/>
</dbReference>
<feature type="non-terminal residue" evidence="1">
    <location>
        <position position="1"/>
    </location>
</feature>
<organism evidence="1 2">
    <name type="scientific">Pristionchus entomophagus</name>
    <dbReference type="NCBI Taxonomy" id="358040"/>
    <lineage>
        <taxon>Eukaryota</taxon>
        <taxon>Metazoa</taxon>
        <taxon>Ecdysozoa</taxon>
        <taxon>Nematoda</taxon>
        <taxon>Chromadorea</taxon>
        <taxon>Rhabditida</taxon>
        <taxon>Rhabditina</taxon>
        <taxon>Diplogasteromorpha</taxon>
        <taxon>Diplogasteroidea</taxon>
        <taxon>Neodiplogasteridae</taxon>
        <taxon>Pristionchus</taxon>
    </lineage>
</organism>
<reference evidence="1" key="1">
    <citation type="submission" date="2023-10" db="EMBL/GenBank/DDBJ databases">
        <title>Genome assembly of Pristionchus species.</title>
        <authorList>
            <person name="Yoshida K."/>
            <person name="Sommer R.J."/>
        </authorList>
    </citation>
    <scope>NUCLEOTIDE SEQUENCE</scope>
    <source>
        <strain evidence="1">RS0144</strain>
    </source>
</reference>
<keyword evidence="2" id="KW-1185">Reference proteome</keyword>
<sequence>TLSSCSLLVTSSMSASAFLLSSGIDRGSAKLARISPDLLVAIDPRVHLRLLRGEFDLQFVDFIETGLNISHRQHYVIVLLLHFLSLNPHCSSARRRKDTRITKLIDSLDGLLHPRCIRVQRSTELLDVCDCCMRSTEIEGEMSRVDHVFDAVEVGAKIVDLHQQMDRISNGLSNLRVLHLFNPFLDASLYRISHTKDTRR</sequence>